<proteinExistence type="predicted"/>
<evidence type="ECO:0000313" key="3">
    <source>
        <dbReference type="Proteomes" id="UP000621455"/>
    </source>
</evidence>
<sequence>MKTQLGKRLLAELMGWDDAQATVEFAWLQTMVEYKYDHYQGYSPGSRFFVNLLSWLAQFAPADRATAYDLIRTKLVFISQREMHHLVGLTLPRLHRDNRRAVADQLGVPMCTTWGNAVAEKRLTEVNRRTVYIGLSDGARTDVLRRLNEGVISNEQIVAATEISEKKWDKLRAGLADRLRKEHLGGVPALFERICLVDDFTASGSSLIRKDKGQWKGKVPTFISQMSERPDQNRFGTHVTKDCVVQIHHYIGTEKSRRVIDDLLGEYKLELGELKISFKATYSMVLYESIVIGDSSDARLVDLLRRYYSASCADDHTGKDIWFGYKQCGLPLILDHNTPNNSIALLWAASARSAEGLAHEMKPLFPRKKRHVEHGQSI</sequence>
<evidence type="ECO:0000313" key="2">
    <source>
        <dbReference type="EMBL" id="NHZ83622.1"/>
    </source>
</evidence>
<name>A0ABX0NET8_9BURK</name>
<feature type="domain" description="PRTase-CE" evidence="1">
    <location>
        <begin position="54"/>
        <end position="367"/>
    </location>
</feature>
<accession>A0ABX0NET8</accession>
<protein>
    <recommendedName>
        <fullName evidence="1">PRTase-CE domain-containing protein</fullName>
    </recommendedName>
</protein>
<gene>
    <name evidence="2" type="ORF">F2P44_30790</name>
</gene>
<comment type="caution">
    <text evidence="2">The sequence shown here is derived from an EMBL/GenBank/DDBJ whole genome shotgun (WGS) entry which is preliminary data.</text>
</comment>
<organism evidence="2 3">
    <name type="scientific">Massilia frigida</name>
    <dbReference type="NCBI Taxonomy" id="2609281"/>
    <lineage>
        <taxon>Bacteria</taxon>
        <taxon>Pseudomonadati</taxon>
        <taxon>Pseudomonadota</taxon>
        <taxon>Betaproteobacteria</taxon>
        <taxon>Burkholderiales</taxon>
        <taxon>Oxalobacteraceae</taxon>
        <taxon>Telluria group</taxon>
        <taxon>Massilia</taxon>
    </lineage>
</organism>
<dbReference type="InterPro" id="IPR056920">
    <property type="entry name" value="PRTase-CE"/>
</dbReference>
<dbReference type="Proteomes" id="UP000621455">
    <property type="component" value="Unassembled WGS sequence"/>
</dbReference>
<evidence type="ECO:0000259" key="1">
    <source>
        <dbReference type="Pfam" id="PF24390"/>
    </source>
</evidence>
<keyword evidence="3" id="KW-1185">Reference proteome</keyword>
<dbReference type="RefSeq" id="WP_167093480.1">
    <property type="nucleotide sequence ID" value="NZ_WHJG01000057.1"/>
</dbReference>
<dbReference type="EMBL" id="WHJG01000057">
    <property type="protein sequence ID" value="NHZ83622.1"/>
    <property type="molecule type" value="Genomic_DNA"/>
</dbReference>
<reference evidence="2 3" key="1">
    <citation type="submission" date="2019-10" db="EMBL/GenBank/DDBJ databases">
        <title>Taxonomy of Antarctic Massilia spp.: description of Massilia rubra sp. nov., Massilia aquatica sp. nov., Massilia mucilaginosa sp. nov., Massilia frigida sp. nov. isolated from streams, lakes and regoliths.</title>
        <authorList>
            <person name="Holochova P."/>
            <person name="Sedlacek I."/>
            <person name="Kralova S."/>
            <person name="Maslanova I."/>
            <person name="Busse H.-J."/>
            <person name="Stankova E."/>
            <person name="Vrbovska V."/>
            <person name="Kovarovic V."/>
            <person name="Bartak M."/>
            <person name="Svec P."/>
            <person name="Pantucek R."/>
        </authorList>
    </citation>
    <scope>NUCLEOTIDE SEQUENCE [LARGE SCALE GENOMIC DNA]</scope>
    <source>
        <strain evidence="2 3">CCM 8695</strain>
    </source>
</reference>
<dbReference type="Pfam" id="PF24390">
    <property type="entry name" value="PRTase-CE"/>
    <property type="match status" value="1"/>
</dbReference>